<accession>A0ACB9RIR1</accession>
<evidence type="ECO:0000313" key="1">
    <source>
        <dbReference type="EMBL" id="KAI4378775.1"/>
    </source>
</evidence>
<reference evidence="2" key="1">
    <citation type="journal article" date="2023" name="Front. Plant Sci.">
        <title>Chromosomal-level genome assembly of Melastoma candidum provides insights into trichome evolution.</title>
        <authorList>
            <person name="Zhong Y."/>
            <person name="Wu W."/>
            <person name="Sun C."/>
            <person name="Zou P."/>
            <person name="Liu Y."/>
            <person name="Dai S."/>
            <person name="Zhou R."/>
        </authorList>
    </citation>
    <scope>NUCLEOTIDE SEQUENCE [LARGE SCALE GENOMIC DNA]</scope>
</reference>
<protein>
    <submittedName>
        <fullName evidence="1">Uncharacterized protein</fullName>
    </submittedName>
</protein>
<evidence type="ECO:0000313" key="2">
    <source>
        <dbReference type="Proteomes" id="UP001057402"/>
    </source>
</evidence>
<name>A0ACB9RIR1_9MYRT</name>
<comment type="caution">
    <text evidence="1">The sequence shown here is derived from an EMBL/GenBank/DDBJ whole genome shotgun (WGS) entry which is preliminary data.</text>
</comment>
<keyword evidence="2" id="KW-1185">Reference proteome</keyword>
<dbReference type="Proteomes" id="UP001057402">
    <property type="component" value="Chromosome 4"/>
</dbReference>
<gene>
    <name evidence="1" type="ORF">MLD38_016208</name>
</gene>
<dbReference type="EMBL" id="CM042883">
    <property type="protein sequence ID" value="KAI4378775.1"/>
    <property type="molecule type" value="Genomic_DNA"/>
</dbReference>
<proteinExistence type="predicted"/>
<sequence>MISEEEVDELVRVLGSSLSHVNWRLRPSNKRRLETDVMALCTGMRPVVMVDYGGKMPELKLHLCAFMKYCQKESSLFEHLRVMLIEDMIYILHDRGLAEHVESSLSLEKEIHLVDLEQDPPTIVNGKEETLAVANFLSVLKLFSVHFPLSKDLVDNSSLADTTPADSELLDLSNCLRDAKISLPTLNGWLLDYPVVYLFTTEHIEGAIRNLSTKSLRIFRILVCRNSPTSSSQQEELMSFSVPYDLSMRGVKEPWADAFLSYIQGKWTRCRYAWSSLQMEVSECYPQAIVL</sequence>
<organism evidence="1 2">
    <name type="scientific">Melastoma candidum</name>
    <dbReference type="NCBI Taxonomy" id="119954"/>
    <lineage>
        <taxon>Eukaryota</taxon>
        <taxon>Viridiplantae</taxon>
        <taxon>Streptophyta</taxon>
        <taxon>Embryophyta</taxon>
        <taxon>Tracheophyta</taxon>
        <taxon>Spermatophyta</taxon>
        <taxon>Magnoliopsida</taxon>
        <taxon>eudicotyledons</taxon>
        <taxon>Gunneridae</taxon>
        <taxon>Pentapetalae</taxon>
        <taxon>rosids</taxon>
        <taxon>malvids</taxon>
        <taxon>Myrtales</taxon>
        <taxon>Melastomataceae</taxon>
        <taxon>Melastomatoideae</taxon>
        <taxon>Melastomateae</taxon>
        <taxon>Melastoma</taxon>
    </lineage>
</organism>